<evidence type="ECO:0000313" key="2">
    <source>
        <dbReference type="EMBL" id="TVU06320.1"/>
    </source>
</evidence>
<organism evidence="2 3">
    <name type="scientific">Eragrostis curvula</name>
    <name type="common">weeping love grass</name>
    <dbReference type="NCBI Taxonomy" id="38414"/>
    <lineage>
        <taxon>Eukaryota</taxon>
        <taxon>Viridiplantae</taxon>
        <taxon>Streptophyta</taxon>
        <taxon>Embryophyta</taxon>
        <taxon>Tracheophyta</taxon>
        <taxon>Spermatophyta</taxon>
        <taxon>Magnoliopsida</taxon>
        <taxon>Liliopsida</taxon>
        <taxon>Poales</taxon>
        <taxon>Poaceae</taxon>
        <taxon>PACMAD clade</taxon>
        <taxon>Chloridoideae</taxon>
        <taxon>Eragrostideae</taxon>
        <taxon>Eragrostidinae</taxon>
        <taxon>Eragrostis</taxon>
    </lineage>
</organism>
<dbReference type="Gramene" id="TVU06320">
    <property type="protein sequence ID" value="TVU06320"/>
    <property type="gene ID" value="EJB05_49528"/>
</dbReference>
<reference evidence="2 3" key="1">
    <citation type="journal article" date="2019" name="Sci. Rep.">
        <title>A high-quality genome of Eragrostis curvula grass provides insights into Poaceae evolution and supports new strategies to enhance forage quality.</title>
        <authorList>
            <person name="Carballo J."/>
            <person name="Santos B.A.C.M."/>
            <person name="Zappacosta D."/>
            <person name="Garbus I."/>
            <person name="Selva J.P."/>
            <person name="Gallo C.A."/>
            <person name="Diaz A."/>
            <person name="Albertini E."/>
            <person name="Caccamo M."/>
            <person name="Echenique V."/>
        </authorList>
    </citation>
    <scope>NUCLEOTIDE SEQUENCE [LARGE SCALE GENOMIC DNA]</scope>
    <source>
        <strain evidence="3">cv. Victoria</strain>
        <tissue evidence="2">Leaf</tissue>
    </source>
</reference>
<dbReference type="OrthoDB" id="671245at2759"/>
<accession>A0A5J9T4L1</accession>
<name>A0A5J9T4L1_9POAL</name>
<dbReference type="AlphaFoldDB" id="A0A5J9T4L1"/>
<keyword evidence="3" id="KW-1185">Reference proteome</keyword>
<feature type="region of interest" description="Disordered" evidence="1">
    <location>
        <begin position="42"/>
        <end position="108"/>
    </location>
</feature>
<protein>
    <submittedName>
        <fullName evidence="2">Uncharacterized protein</fullName>
    </submittedName>
</protein>
<feature type="compositionally biased region" description="Polar residues" evidence="1">
    <location>
        <begin position="42"/>
        <end position="52"/>
    </location>
</feature>
<proteinExistence type="predicted"/>
<dbReference type="Proteomes" id="UP000324897">
    <property type="component" value="Unassembled WGS sequence"/>
</dbReference>
<evidence type="ECO:0000313" key="3">
    <source>
        <dbReference type="Proteomes" id="UP000324897"/>
    </source>
</evidence>
<sequence length="129" mass="13887">MRIFTKSEALPGCIMFATAPLDHEDEMHTCFDSICCTNETSFVPGANGNTSAPAEDENGNDGADVVEKEGEDESSNGTPSPAVGKRAKEKRPAAHGASPSGKKAKKTYRDGLITTTILTFYDKMERKEK</sequence>
<comment type="caution">
    <text evidence="2">The sequence shown here is derived from an EMBL/GenBank/DDBJ whole genome shotgun (WGS) entry which is preliminary data.</text>
</comment>
<dbReference type="EMBL" id="RWGY01000051">
    <property type="protein sequence ID" value="TVU06320.1"/>
    <property type="molecule type" value="Genomic_DNA"/>
</dbReference>
<evidence type="ECO:0000256" key="1">
    <source>
        <dbReference type="SAM" id="MobiDB-lite"/>
    </source>
</evidence>
<gene>
    <name evidence="2" type="ORF">EJB05_49528</name>
</gene>